<gene>
    <name evidence="2" type="ORF">BOVATA_028340</name>
</gene>
<dbReference type="GeneID" id="39875111"/>
<comment type="caution">
    <text evidence="2">The sequence shown here is derived from an EMBL/GenBank/DDBJ whole genome shotgun (WGS) entry which is preliminary data.</text>
</comment>
<feature type="region of interest" description="Disordered" evidence="1">
    <location>
        <begin position="208"/>
        <end position="235"/>
    </location>
</feature>
<dbReference type="OrthoDB" id="362001at2759"/>
<organism evidence="2 3">
    <name type="scientific">Babesia ovata</name>
    <dbReference type="NCBI Taxonomy" id="189622"/>
    <lineage>
        <taxon>Eukaryota</taxon>
        <taxon>Sar</taxon>
        <taxon>Alveolata</taxon>
        <taxon>Apicomplexa</taxon>
        <taxon>Aconoidasida</taxon>
        <taxon>Piroplasmida</taxon>
        <taxon>Babesiidae</taxon>
        <taxon>Babesia</taxon>
    </lineage>
</organism>
<proteinExistence type="predicted"/>
<feature type="compositionally biased region" description="Basic and acidic residues" evidence="1">
    <location>
        <begin position="104"/>
        <end position="113"/>
    </location>
</feature>
<accession>A0A2H6KEB7</accession>
<feature type="region of interest" description="Disordered" evidence="1">
    <location>
        <begin position="102"/>
        <end position="121"/>
    </location>
</feature>
<dbReference type="RefSeq" id="XP_028867584.1">
    <property type="nucleotide sequence ID" value="XM_029011751.1"/>
</dbReference>
<protein>
    <submittedName>
        <fullName evidence="2">Ubx5, putative</fullName>
    </submittedName>
</protein>
<name>A0A2H6KEB7_9APIC</name>
<dbReference type="VEuPathDB" id="PiroplasmaDB:BOVATA_028340"/>
<evidence type="ECO:0000313" key="2">
    <source>
        <dbReference type="EMBL" id="GBE61341.1"/>
    </source>
</evidence>
<dbReference type="Proteomes" id="UP000236319">
    <property type="component" value="Unassembled WGS sequence"/>
</dbReference>
<feature type="region of interest" description="Disordered" evidence="1">
    <location>
        <begin position="135"/>
        <end position="157"/>
    </location>
</feature>
<feature type="compositionally biased region" description="Basic and acidic residues" evidence="1">
    <location>
        <begin position="208"/>
        <end position="221"/>
    </location>
</feature>
<dbReference type="EMBL" id="BDSA01000003">
    <property type="protein sequence ID" value="GBE61341.1"/>
    <property type="molecule type" value="Genomic_DNA"/>
</dbReference>
<evidence type="ECO:0000256" key="1">
    <source>
        <dbReference type="SAM" id="MobiDB-lite"/>
    </source>
</evidence>
<feature type="compositionally biased region" description="Basic and acidic residues" evidence="1">
    <location>
        <begin position="135"/>
        <end position="146"/>
    </location>
</feature>
<dbReference type="AlphaFoldDB" id="A0A2H6KEB7"/>
<sequence>MVIYSLRIRNLNVFRADAIELWKRGPQKCAGHREGARRVRTGEFNVSPGGMRLSTRARRGTPAGDQHRTLRHGHRRAAESEKDRLYADICAQKEYSIKPPQISEAHRLSDKVRSGQTDELSAAGHHQAYLARKNAGEKAKTHETQNEHPAAAGDSGIATPVQHTQETVSYGEPTVVKDEFPQGYDNMEYEGDPMYESSVALARRLQEELNRPAPPREEVRAPDSTYQERMLGPEIDDDELQAAIAKSLIDM</sequence>
<keyword evidence="3" id="KW-1185">Reference proteome</keyword>
<reference evidence="2 3" key="1">
    <citation type="journal article" date="2017" name="BMC Genomics">
        <title>Whole-genome assembly of Babesia ovata and comparative genomics between closely related pathogens.</title>
        <authorList>
            <person name="Yamagishi J."/>
            <person name="Asada M."/>
            <person name="Hakimi H."/>
            <person name="Tanaka T.Q."/>
            <person name="Sugimoto C."/>
            <person name="Kawazu S."/>
        </authorList>
    </citation>
    <scope>NUCLEOTIDE SEQUENCE [LARGE SCALE GENOMIC DNA]</scope>
    <source>
        <strain evidence="2 3">Miyake</strain>
    </source>
</reference>
<evidence type="ECO:0000313" key="3">
    <source>
        <dbReference type="Proteomes" id="UP000236319"/>
    </source>
</evidence>
<feature type="region of interest" description="Disordered" evidence="1">
    <location>
        <begin position="44"/>
        <end position="68"/>
    </location>
</feature>